<proteinExistence type="predicted"/>
<organism evidence="1">
    <name type="scientific">Timema shepardi</name>
    <name type="common">Walking stick</name>
    <dbReference type="NCBI Taxonomy" id="629360"/>
    <lineage>
        <taxon>Eukaryota</taxon>
        <taxon>Metazoa</taxon>
        <taxon>Ecdysozoa</taxon>
        <taxon>Arthropoda</taxon>
        <taxon>Hexapoda</taxon>
        <taxon>Insecta</taxon>
        <taxon>Pterygota</taxon>
        <taxon>Neoptera</taxon>
        <taxon>Polyneoptera</taxon>
        <taxon>Phasmatodea</taxon>
        <taxon>Timematodea</taxon>
        <taxon>Timematoidea</taxon>
        <taxon>Timematidae</taxon>
        <taxon>Timema</taxon>
    </lineage>
</organism>
<evidence type="ECO:0000313" key="1">
    <source>
        <dbReference type="EMBL" id="CAD7259437.1"/>
    </source>
</evidence>
<dbReference type="EMBL" id="OC001227">
    <property type="protein sequence ID" value="CAD7259437.1"/>
    <property type="molecule type" value="Genomic_DNA"/>
</dbReference>
<name>A0A7R9FXZ5_TIMSH</name>
<accession>A0A7R9FXZ5</accession>
<sequence length="98" mass="11233">MLQISMEWLGSHIAGYWLPSQWSDPLYDPLYQRSSFYMKCVILPSQVSTPDKYSKQYPDCFNISNAVKLSSREHLYMVENNGKMTLSSTVAVTARDSV</sequence>
<dbReference type="AlphaFoldDB" id="A0A7R9FXZ5"/>
<gene>
    <name evidence="1" type="ORF">TSIB3V08_LOCUS3643</name>
</gene>
<protein>
    <submittedName>
        <fullName evidence="1">Uncharacterized protein</fullName>
    </submittedName>
</protein>
<reference evidence="1" key="1">
    <citation type="submission" date="2020-11" db="EMBL/GenBank/DDBJ databases">
        <authorList>
            <person name="Tran Van P."/>
        </authorList>
    </citation>
    <scope>NUCLEOTIDE SEQUENCE</scope>
</reference>